<keyword evidence="2" id="KW-0808">Transferase</keyword>
<dbReference type="SMART" id="SM00219">
    <property type="entry name" value="TyrKc"/>
    <property type="match status" value="1"/>
</dbReference>
<dbReference type="PANTHER" id="PTHR27006">
    <property type="entry name" value="PROMASTIGOTE SURFACE ANTIGEN PROTEIN PSA"/>
    <property type="match status" value="1"/>
</dbReference>
<name>A0A2P5AHK1_PARAD</name>
<dbReference type="Pfam" id="PF00069">
    <property type="entry name" value="Pkinase"/>
    <property type="match status" value="1"/>
</dbReference>
<sequence>TGELLFNKKRKDVDECMPNKSLDKFLFDATRRESLDWTKRYKIIKGIAQGLSYLHTYSRLPIIHRDLKPSNILLDVNMNPKISEFGMARIFDRNVSEAHTQKSAEYGRNDNFSEKSDVYNFGVILLGIVSSRRNSNLFNSEDYHMNLVGYYLMLLQNLISIH</sequence>
<dbReference type="SUPFAM" id="SSF56112">
    <property type="entry name" value="Protein kinase-like (PK-like)"/>
    <property type="match status" value="1"/>
</dbReference>
<dbReference type="GO" id="GO:0004713">
    <property type="term" value="F:protein tyrosine kinase activity"/>
    <property type="evidence" value="ECO:0007669"/>
    <property type="project" value="InterPro"/>
</dbReference>
<dbReference type="PANTHER" id="PTHR27006:SF586">
    <property type="entry name" value="CYSTEINE-RICH RECEPTOR-LIKE PROTEIN KINASE 10"/>
    <property type="match status" value="1"/>
</dbReference>
<accession>A0A2P5AHK1</accession>
<dbReference type="AlphaFoldDB" id="A0A2P5AHK1"/>
<evidence type="ECO:0000259" key="1">
    <source>
        <dbReference type="PROSITE" id="PS50011"/>
    </source>
</evidence>
<protein>
    <submittedName>
        <fullName evidence="2">Mitogen-activated protein kinase kinase kinase</fullName>
    </submittedName>
</protein>
<evidence type="ECO:0000313" key="2">
    <source>
        <dbReference type="EMBL" id="PON36028.1"/>
    </source>
</evidence>
<proteinExistence type="predicted"/>
<dbReference type="InterPro" id="IPR020635">
    <property type="entry name" value="Tyr_kinase_cat_dom"/>
</dbReference>
<evidence type="ECO:0000313" key="3">
    <source>
        <dbReference type="Proteomes" id="UP000237105"/>
    </source>
</evidence>
<gene>
    <name evidence="2" type="ORF">PanWU01x14_331290</name>
</gene>
<dbReference type="EMBL" id="JXTB01000586">
    <property type="protein sequence ID" value="PON36028.1"/>
    <property type="molecule type" value="Genomic_DNA"/>
</dbReference>
<dbReference type="OrthoDB" id="1918485at2759"/>
<dbReference type="InterPro" id="IPR008271">
    <property type="entry name" value="Ser/Thr_kinase_AS"/>
</dbReference>
<dbReference type="PROSITE" id="PS00108">
    <property type="entry name" value="PROTEIN_KINASE_ST"/>
    <property type="match status" value="1"/>
</dbReference>
<dbReference type="FunFam" id="1.10.510.10:FF:001019">
    <property type="entry name" value="G-type lectin S-receptor-like serine/threonine-protein kinase B120"/>
    <property type="match status" value="1"/>
</dbReference>
<dbReference type="PROSITE" id="PS50011">
    <property type="entry name" value="PROTEIN_KINASE_DOM"/>
    <property type="match status" value="1"/>
</dbReference>
<keyword evidence="2" id="KW-0418">Kinase</keyword>
<dbReference type="Proteomes" id="UP000237105">
    <property type="component" value="Unassembled WGS sequence"/>
</dbReference>
<dbReference type="Gene3D" id="1.10.510.10">
    <property type="entry name" value="Transferase(Phosphotransferase) domain 1"/>
    <property type="match status" value="1"/>
</dbReference>
<comment type="caution">
    <text evidence="2">The sequence shown here is derived from an EMBL/GenBank/DDBJ whole genome shotgun (WGS) entry which is preliminary data.</text>
</comment>
<dbReference type="InterPro" id="IPR000719">
    <property type="entry name" value="Prot_kinase_dom"/>
</dbReference>
<reference evidence="3" key="1">
    <citation type="submission" date="2016-06" db="EMBL/GenBank/DDBJ databases">
        <title>Parallel loss of symbiosis genes in relatives of nitrogen-fixing non-legume Parasponia.</title>
        <authorList>
            <person name="Van Velzen R."/>
            <person name="Holmer R."/>
            <person name="Bu F."/>
            <person name="Rutten L."/>
            <person name="Van Zeijl A."/>
            <person name="Liu W."/>
            <person name="Santuari L."/>
            <person name="Cao Q."/>
            <person name="Sharma T."/>
            <person name="Shen D."/>
            <person name="Roswanjaya Y."/>
            <person name="Wardhani T."/>
            <person name="Kalhor M.S."/>
            <person name="Jansen J."/>
            <person name="Van den Hoogen J."/>
            <person name="Gungor B."/>
            <person name="Hartog M."/>
            <person name="Hontelez J."/>
            <person name="Verver J."/>
            <person name="Yang W.-C."/>
            <person name="Schijlen E."/>
            <person name="Repin R."/>
            <person name="Schilthuizen M."/>
            <person name="Schranz E."/>
            <person name="Heidstra R."/>
            <person name="Miyata K."/>
            <person name="Fedorova E."/>
            <person name="Kohlen W."/>
            <person name="Bisseling T."/>
            <person name="Smit S."/>
            <person name="Geurts R."/>
        </authorList>
    </citation>
    <scope>NUCLEOTIDE SEQUENCE [LARGE SCALE GENOMIC DNA]</scope>
    <source>
        <strain evidence="3">cv. WU1-14</strain>
    </source>
</reference>
<keyword evidence="3" id="KW-1185">Reference proteome</keyword>
<dbReference type="GO" id="GO:0005524">
    <property type="term" value="F:ATP binding"/>
    <property type="evidence" value="ECO:0007669"/>
    <property type="project" value="InterPro"/>
</dbReference>
<feature type="domain" description="Protein kinase" evidence="1">
    <location>
        <begin position="1"/>
        <end position="162"/>
    </location>
</feature>
<dbReference type="InterPro" id="IPR011009">
    <property type="entry name" value="Kinase-like_dom_sf"/>
</dbReference>
<organism evidence="2 3">
    <name type="scientific">Parasponia andersonii</name>
    <name type="common">Sponia andersonii</name>
    <dbReference type="NCBI Taxonomy" id="3476"/>
    <lineage>
        <taxon>Eukaryota</taxon>
        <taxon>Viridiplantae</taxon>
        <taxon>Streptophyta</taxon>
        <taxon>Embryophyta</taxon>
        <taxon>Tracheophyta</taxon>
        <taxon>Spermatophyta</taxon>
        <taxon>Magnoliopsida</taxon>
        <taxon>eudicotyledons</taxon>
        <taxon>Gunneridae</taxon>
        <taxon>Pentapetalae</taxon>
        <taxon>rosids</taxon>
        <taxon>fabids</taxon>
        <taxon>Rosales</taxon>
        <taxon>Cannabaceae</taxon>
        <taxon>Parasponia</taxon>
    </lineage>
</organism>
<feature type="non-terminal residue" evidence="2">
    <location>
        <position position="1"/>
    </location>
</feature>